<evidence type="ECO:0000313" key="8">
    <source>
        <dbReference type="EMBL" id="SDT97662.1"/>
    </source>
</evidence>
<dbReference type="InterPro" id="IPR020814">
    <property type="entry name" value="Ribosomal_S6_plastid/chlpt"/>
</dbReference>
<dbReference type="SUPFAM" id="SSF54995">
    <property type="entry name" value="Ribosomal protein S6"/>
    <property type="match status" value="1"/>
</dbReference>
<organism evidence="8 9">
    <name type="scientific">Desulfobacula phenolica</name>
    <dbReference type="NCBI Taxonomy" id="90732"/>
    <lineage>
        <taxon>Bacteria</taxon>
        <taxon>Pseudomonadati</taxon>
        <taxon>Thermodesulfobacteriota</taxon>
        <taxon>Desulfobacteria</taxon>
        <taxon>Desulfobacterales</taxon>
        <taxon>Desulfobacteraceae</taxon>
        <taxon>Desulfobacula</taxon>
    </lineage>
</organism>
<gene>
    <name evidence="6" type="primary">rpsF</name>
    <name evidence="8" type="ORF">SAMN04487931_103305</name>
</gene>
<evidence type="ECO:0000313" key="9">
    <source>
        <dbReference type="Proteomes" id="UP000199608"/>
    </source>
</evidence>
<dbReference type="PANTHER" id="PTHR21011">
    <property type="entry name" value="MITOCHONDRIAL 28S RIBOSOMAL PROTEIN S6"/>
    <property type="match status" value="1"/>
</dbReference>
<evidence type="ECO:0000256" key="5">
    <source>
        <dbReference type="ARBA" id="ARBA00035294"/>
    </source>
</evidence>
<dbReference type="GO" id="GO:0070181">
    <property type="term" value="F:small ribosomal subunit rRNA binding"/>
    <property type="evidence" value="ECO:0007669"/>
    <property type="project" value="TreeGrafter"/>
</dbReference>
<comment type="similarity">
    <text evidence="1 6">Belongs to the bacterial ribosomal protein bS6 family.</text>
</comment>
<reference evidence="9" key="1">
    <citation type="submission" date="2016-10" db="EMBL/GenBank/DDBJ databases">
        <authorList>
            <person name="Varghese N."/>
            <person name="Submissions S."/>
        </authorList>
    </citation>
    <scope>NUCLEOTIDE SEQUENCE [LARGE SCALE GENOMIC DNA]</scope>
    <source>
        <strain evidence="9">DSM 3384</strain>
    </source>
</reference>
<evidence type="ECO:0000256" key="4">
    <source>
        <dbReference type="ARBA" id="ARBA00035104"/>
    </source>
</evidence>
<evidence type="ECO:0000256" key="7">
    <source>
        <dbReference type="SAM" id="MobiDB-lite"/>
    </source>
</evidence>
<dbReference type="GO" id="GO:0005840">
    <property type="term" value="C:ribosome"/>
    <property type="evidence" value="ECO:0007669"/>
    <property type="project" value="UniProtKB-KW"/>
</dbReference>
<accession>A0A1H2ER53</accession>
<dbReference type="GO" id="GO:0003735">
    <property type="term" value="F:structural constituent of ribosome"/>
    <property type="evidence" value="ECO:0007669"/>
    <property type="project" value="InterPro"/>
</dbReference>
<feature type="region of interest" description="Disordered" evidence="7">
    <location>
        <begin position="103"/>
        <end position="158"/>
    </location>
</feature>
<dbReference type="Gene3D" id="3.30.70.60">
    <property type="match status" value="1"/>
</dbReference>
<proteinExistence type="inferred from homology"/>
<dbReference type="GO" id="GO:0005737">
    <property type="term" value="C:cytoplasm"/>
    <property type="evidence" value="ECO:0007669"/>
    <property type="project" value="UniProtKB-ARBA"/>
</dbReference>
<sequence length="158" mass="18230">MRKYETIFISDPDLQDQTRKELFDKIRNIITKENGILLNFDEWGNKKLAYEIKKKLRGHYVCITYGGTGDLVKELERNMRLSDAVLKFMTILLSDDVTREQLEKEVREAQEAEEQSKQAETAKAETAEAPAEETVEAPVQEEASKEDEKVAETEEKTE</sequence>
<evidence type="ECO:0000256" key="1">
    <source>
        <dbReference type="ARBA" id="ARBA00009512"/>
    </source>
</evidence>
<keyword evidence="6" id="KW-0694">RNA-binding</keyword>
<dbReference type="CDD" id="cd00473">
    <property type="entry name" value="bS6"/>
    <property type="match status" value="1"/>
</dbReference>
<dbReference type="Proteomes" id="UP000199608">
    <property type="component" value="Unassembled WGS sequence"/>
</dbReference>
<dbReference type="InterPro" id="IPR000529">
    <property type="entry name" value="Ribosomal_bS6"/>
</dbReference>
<dbReference type="HAMAP" id="MF_00360">
    <property type="entry name" value="Ribosomal_bS6"/>
    <property type="match status" value="1"/>
</dbReference>
<comment type="function">
    <text evidence="4 6">Binds together with bS18 to 16S ribosomal RNA.</text>
</comment>
<evidence type="ECO:0000256" key="6">
    <source>
        <dbReference type="HAMAP-Rule" id="MF_00360"/>
    </source>
</evidence>
<dbReference type="InterPro" id="IPR014717">
    <property type="entry name" value="Transl_elong_EF1B/ribsomal_bS6"/>
</dbReference>
<dbReference type="Pfam" id="PF01250">
    <property type="entry name" value="Ribosomal_S6"/>
    <property type="match status" value="1"/>
</dbReference>
<dbReference type="GO" id="GO:0006412">
    <property type="term" value="P:translation"/>
    <property type="evidence" value="ECO:0007669"/>
    <property type="project" value="UniProtKB-UniRule"/>
</dbReference>
<keyword evidence="9" id="KW-1185">Reference proteome</keyword>
<feature type="compositionally biased region" description="Basic and acidic residues" evidence="7">
    <location>
        <begin position="142"/>
        <end position="158"/>
    </location>
</feature>
<evidence type="ECO:0000256" key="3">
    <source>
        <dbReference type="ARBA" id="ARBA00023274"/>
    </source>
</evidence>
<dbReference type="RefSeq" id="WP_092231800.1">
    <property type="nucleotide sequence ID" value="NZ_FNLL01000003.1"/>
</dbReference>
<name>A0A1H2ER53_9BACT</name>
<keyword evidence="6" id="KW-0699">rRNA-binding</keyword>
<feature type="compositionally biased region" description="Basic and acidic residues" evidence="7">
    <location>
        <begin position="103"/>
        <end position="126"/>
    </location>
</feature>
<keyword evidence="3 6" id="KW-0687">Ribonucleoprotein</keyword>
<protein>
    <recommendedName>
        <fullName evidence="5 6">Small ribosomal subunit protein bS6</fullName>
    </recommendedName>
</protein>
<dbReference type="PANTHER" id="PTHR21011:SF1">
    <property type="entry name" value="SMALL RIBOSOMAL SUBUNIT PROTEIN BS6M"/>
    <property type="match status" value="1"/>
</dbReference>
<dbReference type="GO" id="GO:1990904">
    <property type="term" value="C:ribonucleoprotein complex"/>
    <property type="evidence" value="ECO:0007669"/>
    <property type="project" value="UniProtKB-KW"/>
</dbReference>
<dbReference type="NCBIfam" id="TIGR00166">
    <property type="entry name" value="S6"/>
    <property type="match status" value="1"/>
</dbReference>
<dbReference type="InterPro" id="IPR035980">
    <property type="entry name" value="Ribosomal_bS6_sf"/>
</dbReference>
<dbReference type="AlphaFoldDB" id="A0A1H2ER53"/>
<keyword evidence="2 6" id="KW-0689">Ribosomal protein</keyword>
<evidence type="ECO:0000256" key="2">
    <source>
        <dbReference type="ARBA" id="ARBA00022980"/>
    </source>
</evidence>
<dbReference type="EMBL" id="FNLL01000003">
    <property type="protein sequence ID" value="SDT97662.1"/>
    <property type="molecule type" value="Genomic_DNA"/>
</dbReference>